<protein>
    <submittedName>
        <fullName evidence="2">Metallophosphoesterase</fullName>
    </submittedName>
</protein>
<evidence type="ECO:0000313" key="2">
    <source>
        <dbReference type="EMBL" id="TDD98673.1"/>
    </source>
</evidence>
<name>A0A4R5CJZ3_9FLAO</name>
<dbReference type="AlphaFoldDB" id="A0A4R5CJZ3"/>
<dbReference type="InterPro" id="IPR004843">
    <property type="entry name" value="Calcineurin-like_PHP"/>
</dbReference>
<dbReference type="Proteomes" id="UP000295479">
    <property type="component" value="Unassembled WGS sequence"/>
</dbReference>
<reference evidence="2 3" key="1">
    <citation type="submission" date="2019-03" db="EMBL/GenBank/DDBJ databases">
        <title>Flavobacterium AR-3-4 sp. nov. isolated from arctic soil.</title>
        <authorList>
            <person name="Chaudhary D.K."/>
        </authorList>
    </citation>
    <scope>NUCLEOTIDE SEQUENCE [LARGE SCALE GENOMIC DNA]</scope>
    <source>
        <strain evidence="2 3">AR-3-4</strain>
    </source>
</reference>
<dbReference type="Gene3D" id="3.60.21.10">
    <property type="match status" value="2"/>
</dbReference>
<dbReference type="GO" id="GO:0016787">
    <property type="term" value="F:hydrolase activity"/>
    <property type="evidence" value="ECO:0007669"/>
    <property type="project" value="InterPro"/>
</dbReference>
<evidence type="ECO:0000259" key="1">
    <source>
        <dbReference type="Pfam" id="PF00149"/>
    </source>
</evidence>
<dbReference type="SUPFAM" id="SSF56300">
    <property type="entry name" value="Metallo-dependent phosphatases"/>
    <property type="match status" value="1"/>
</dbReference>
<proteinExistence type="predicted"/>
<dbReference type="OrthoDB" id="5695107at2"/>
<dbReference type="InterPro" id="IPR029052">
    <property type="entry name" value="Metallo-depent_PP-like"/>
</dbReference>
<evidence type="ECO:0000313" key="3">
    <source>
        <dbReference type="Proteomes" id="UP000295479"/>
    </source>
</evidence>
<feature type="domain" description="Calcineurin-like phosphoesterase" evidence="1">
    <location>
        <begin position="34"/>
        <end position="159"/>
    </location>
</feature>
<dbReference type="EMBL" id="SMFK01000002">
    <property type="protein sequence ID" value="TDD98673.1"/>
    <property type="molecule type" value="Genomic_DNA"/>
</dbReference>
<comment type="caution">
    <text evidence="2">The sequence shown here is derived from an EMBL/GenBank/DDBJ whole genome shotgun (WGS) entry which is preliminary data.</text>
</comment>
<dbReference type="RefSeq" id="WP_132002755.1">
    <property type="nucleotide sequence ID" value="NZ_SMFK01000002.1"/>
</dbReference>
<accession>A0A4R5CJZ3</accession>
<dbReference type="Pfam" id="PF00149">
    <property type="entry name" value="Metallophos"/>
    <property type="match status" value="1"/>
</dbReference>
<sequence length="647" mass="73865">MITLKKNKITIHLLLLVFTICTPLLAQENISGLQIAFLSDVHLQDLYGKLEDSAYKGIQNPKDGSYVTIRTMESQLHSTRIFNENYYAFIAALEDIANRKIKYVALPGDYSDDGQPLHIRGLQRILDSYTQKYDIQFFITTGNHDPAGPFAQESGKNDFLGEGGKRQPIYSKEGSYQYDENLELPVVITTDIAKMGYLGVTDYLHDFGFFPKANYKYWATPFSTYSSSDYTFAKATESATLENRTYAIKPGFTIPDVSYVVEPVEGLWIMAIDGNVYIPKTNAAVDVENPANYSGASIGYNNVLLYKKHLIEWVRKITAEAKKQEKTVIAFSHFPMIDFNDDASNEIAQFMGPNKWQLDRVPKEEVAQAFADAGLKIHFGGHMHINDTGIRTTTKGNMLVNVQTPSLAAYIPAYKLLTIKGQNLYEIETITIDDVPKFDSLFELYKMEYDFLKSKKTTDLWNNKILKTKNYHDFTDFHLKELVRLRFLPDDWSPSFKDLLFATSGADLLVFSNLETTDSFATILQQRSKYKKEWTAAKAKSIEVLKKNNLQFSDFKRWNGFDLIVDFYRIRSADRLAIKDIGIDRIKQYNLISGLFLDKKADTNSTKSSEEQIKFELFFTILKKFLNGAPADHFLIDYNSGTIKDLK</sequence>
<gene>
    <name evidence="2" type="ORF">E0F76_05980</name>
</gene>
<organism evidence="2 3">
    <name type="scientific">Flavobacterium cellulosilyticum</name>
    <dbReference type="NCBI Taxonomy" id="2541731"/>
    <lineage>
        <taxon>Bacteria</taxon>
        <taxon>Pseudomonadati</taxon>
        <taxon>Bacteroidota</taxon>
        <taxon>Flavobacteriia</taxon>
        <taxon>Flavobacteriales</taxon>
        <taxon>Flavobacteriaceae</taxon>
        <taxon>Flavobacterium</taxon>
    </lineage>
</organism>
<keyword evidence="3" id="KW-1185">Reference proteome</keyword>